<sequence>MLKPRKHLPAYNDGILRVYREERGRVTDFGAPRNVYGIADMELVARLAYRVEGCREQDFEFAERASFQLTLKVSTQRVGGIDAGCKVVIGRTLFDIGHVDPSRTELYFYLQEVGEVDDA</sequence>
<accession>A0ABS9WF70</accession>
<reference evidence="1" key="1">
    <citation type="submission" date="2021-11" db="EMBL/GenBank/DDBJ databases">
        <title>A Novel Adlercreutzia Species, isolated from a Allomyrina dichotoma larva feces.</title>
        <authorList>
            <person name="Suh M.K."/>
        </authorList>
    </citation>
    <scope>NUCLEOTIDE SEQUENCE</scope>
    <source>
        <strain evidence="1">JBNU-10</strain>
    </source>
</reference>
<evidence type="ECO:0000313" key="1">
    <source>
        <dbReference type="EMBL" id="MCI2241514.1"/>
    </source>
</evidence>
<name>A0ABS9WF70_9ACTN</name>
<evidence type="ECO:0008006" key="3">
    <source>
        <dbReference type="Google" id="ProtNLM"/>
    </source>
</evidence>
<organism evidence="1 2">
    <name type="scientific">Adlercreutzia faecimuris</name>
    <dbReference type="NCBI Taxonomy" id="2897341"/>
    <lineage>
        <taxon>Bacteria</taxon>
        <taxon>Bacillati</taxon>
        <taxon>Actinomycetota</taxon>
        <taxon>Coriobacteriia</taxon>
        <taxon>Eggerthellales</taxon>
        <taxon>Eggerthellaceae</taxon>
        <taxon>Adlercreutzia</taxon>
    </lineage>
</organism>
<comment type="caution">
    <text evidence="1">The sequence shown here is derived from an EMBL/GenBank/DDBJ whole genome shotgun (WGS) entry which is preliminary data.</text>
</comment>
<dbReference type="RefSeq" id="WP_242163748.1">
    <property type="nucleotide sequence ID" value="NZ_JAJMLW010000001.1"/>
</dbReference>
<evidence type="ECO:0000313" key="2">
    <source>
        <dbReference type="Proteomes" id="UP001430755"/>
    </source>
</evidence>
<dbReference type="Proteomes" id="UP001430755">
    <property type="component" value="Unassembled WGS sequence"/>
</dbReference>
<dbReference type="EMBL" id="JAJMLW010000001">
    <property type="protein sequence ID" value="MCI2241514.1"/>
    <property type="molecule type" value="Genomic_DNA"/>
</dbReference>
<protein>
    <recommendedName>
        <fullName evidence="3">Head-tail adaptor protein</fullName>
    </recommendedName>
</protein>
<gene>
    <name evidence="1" type="ORF">LPT13_03995</name>
</gene>
<keyword evidence="2" id="KW-1185">Reference proteome</keyword>
<proteinExistence type="predicted"/>